<evidence type="ECO:0000256" key="6">
    <source>
        <dbReference type="ARBA" id="ARBA00023096"/>
    </source>
</evidence>
<sequence>MNKTSGRPIALTMGDPAGIGPDISLAVWARRETRATPPFLLIGDPAVLSARAKALGQAVRITETDCLDACAVFADALPVLPVLCAAPVVAGQPDAANAFAVTAAIDTAVRLVMAGEATAVATNPIAKAVLYEAGFRFPGHTEYLAHLAEKETGVPALPVMMLAGPKLRAVPVTIHIPLKDVPGALTQDLIHQTCMITAADLRSRFGLARPRLAVAGLNPHAGEGGALGLEDDALIRPVVNRLRAEGLDIVGPLPADTMFHDRARETYDAAICMYHDQALIPAKALGFDDSVNVTLGLPFIRTSPDHGTAFGIAAKGIAREDSLLAALRLGAELAANTEGTHR</sequence>
<dbReference type="InterPro" id="IPR005255">
    <property type="entry name" value="PdxA_fam"/>
</dbReference>
<organism evidence="8 9">
    <name type="scientific">Sinorhizobium garamanticum</name>
    <dbReference type="NCBI Taxonomy" id="680247"/>
    <lineage>
        <taxon>Bacteria</taxon>
        <taxon>Pseudomonadati</taxon>
        <taxon>Pseudomonadota</taxon>
        <taxon>Alphaproteobacteria</taxon>
        <taxon>Hyphomicrobiales</taxon>
        <taxon>Rhizobiaceae</taxon>
        <taxon>Sinorhizobium/Ensifer group</taxon>
        <taxon>Sinorhizobium</taxon>
    </lineage>
</organism>
<evidence type="ECO:0000313" key="8">
    <source>
        <dbReference type="EMBL" id="WEX87570.1"/>
    </source>
</evidence>
<comment type="pathway">
    <text evidence="7">Cofactor biosynthesis; pyridoxine 5'-phosphate biosynthesis; pyridoxine 5'-phosphate from D-erythrose 4-phosphate: step 4/5.</text>
</comment>
<comment type="subcellular location">
    <subcellularLocation>
        <location evidence="7">Cytoplasm</location>
    </subcellularLocation>
</comment>
<proteinExistence type="inferred from homology"/>
<dbReference type="Proteomes" id="UP001229355">
    <property type="component" value="Chromosome 1"/>
</dbReference>
<keyword evidence="9" id="KW-1185">Reference proteome</keyword>
<feature type="binding site" evidence="7">
    <location>
        <position position="283"/>
    </location>
    <ligand>
        <name>substrate</name>
    </ligand>
</feature>
<dbReference type="SUPFAM" id="SSF53659">
    <property type="entry name" value="Isocitrate/Isopropylmalate dehydrogenase-like"/>
    <property type="match status" value="1"/>
</dbReference>
<comment type="catalytic activity">
    <reaction evidence="7">
        <text>4-(phosphooxy)-L-threonine + NAD(+) = 3-amino-2-oxopropyl phosphate + CO2 + NADH</text>
        <dbReference type="Rhea" id="RHEA:32275"/>
        <dbReference type="ChEBI" id="CHEBI:16526"/>
        <dbReference type="ChEBI" id="CHEBI:57279"/>
        <dbReference type="ChEBI" id="CHEBI:57540"/>
        <dbReference type="ChEBI" id="CHEBI:57945"/>
        <dbReference type="ChEBI" id="CHEBI:58452"/>
        <dbReference type="EC" id="1.1.1.262"/>
    </reaction>
</comment>
<keyword evidence="2 7" id="KW-0479">Metal-binding</keyword>
<keyword evidence="3 7" id="KW-0521">NADP</keyword>
<feature type="binding site" evidence="7">
    <location>
        <position position="140"/>
    </location>
    <ligand>
        <name>substrate</name>
    </ligand>
</feature>
<dbReference type="EC" id="1.1.1.262" evidence="7"/>
<accession>A0ABY8D9L7</accession>
<keyword evidence="7" id="KW-0460">Magnesium</keyword>
<keyword evidence="6 7" id="KW-0664">Pyridoxine biosynthesis</keyword>
<dbReference type="PANTHER" id="PTHR30004">
    <property type="entry name" value="4-HYDROXYTHREONINE-4-PHOSPHATE DEHYDROGENASE"/>
    <property type="match status" value="1"/>
</dbReference>
<reference evidence="8 9" key="1">
    <citation type="submission" date="2023-03" db="EMBL/GenBank/DDBJ databases">
        <authorList>
            <person name="Kaur S."/>
            <person name="Espinosa-Saiz D."/>
            <person name="Velazquez E."/>
            <person name="Menendez E."/>
            <person name="diCenzo G.C."/>
        </authorList>
    </citation>
    <scope>NUCLEOTIDE SEQUENCE [LARGE SCALE GENOMIC DNA]</scope>
    <source>
        <strain evidence="8 9">LMG 24692</strain>
    </source>
</reference>
<keyword evidence="5 7" id="KW-0520">NAD</keyword>
<dbReference type="PANTHER" id="PTHR30004:SF6">
    <property type="entry name" value="D-THREONATE 4-PHOSPHATE DEHYDROGENASE"/>
    <property type="match status" value="1"/>
</dbReference>
<dbReference type="Gene3D" id="3.40.718.10">
    <property type="entry name" value="Isopropylmalate Dehydrogenase"/>
    <property type="match status" value="1"/>
</dbReference>
<keyword evidence="7" id="KW-0170">Cobalt</keyword>
<evidence type="ECO:0000256" key="5">
    <source>
        <dbReference type="ARBA" id="ARBA00023027"/>
    </source>
</evidence>
<comment type="function">
    <text evidence="7">Catalyzes the NAD(P)-dependent oxidation of 4-(phosphooxy)-L-threonine (HTP) into 2-amino-3-oxo-4-(phosphooxy)butyric acid which spontaneously decarboxylates to form 3-amino-2-oxopropyl phosphate (AHAP).</text>
</comment>
<dbReference type="InterPro" id="IPR037510">
    <property type="entry name" value="PdxA"/>
</dbReference>
<keyword evidence="4 7" id="KW-0560">Oxidoreductase</keyword>
<evidence type="ECO:0000256" key="1">
    <source>
        <dbReference type="ARBA" id="ARBA00022490"/>
    </source>
</evidence>
<feature type="binding site" evidence="7">
    <location>
        <position position="141"/>
    </location>
    <ligand>
        <name>substrate</name>
    </ligand>
</feature>
<evidence type="ECO:0000256" key="4">
    <source>
        <dbReference type="ARBA" id="ARBA00023002"/>
    </source>
</evidence>
<dbReference type="EMBL" id="CP120373">
    <property type="protein sequence ID" value="WEX87570.1"/>
    <property type="molecule type" value="Genomic_DNA"/>
</dbReference>
<dbReference type="NCBIfam" id="NF003699">
    <property type="entry name" value="PRK05312.1"/>
    <property type="match status" value="1"/>
</dbReference>
<feature type="binding site" evidence="7">
    <location>
        <position position="175"/>
    </location>
    <ligand>
        <name>a divalent metal cation</name>
        <dbReference type="ChEBI" id="CHEBI:60240"/>
        <note>ligand shared between dimeric partners</note>
    </ligand>
</feature>
<feature type="binding site" evidence="7">
    <location>
        <position position="220"/>
    </location>
    <ligand>
        <name>a divalent metal cation</name>
        <dbReference type="ChEBI" id="CHEBI:60240"/>
        <note>ligand shared between dimeric partners</note>
    </ligand>
</feature>
<keyword evidence="1 7" id="KW-0963">Cytoplasm</keyword>
<dbReference type="RefSeq" id="WP_280659599.1">
    <property type="nucleotide sequence ID" value="NZ_CP120373.1"/>
</dbReference>
<evidence type="ECO:0000256" key="3">
    <source>
        <dbReference type="ARBA" id="ARBA00022857"/>
    </source>
</evidence>
<comment type="subunit">
    <text evidence="7">Homodimer.</text>
</comment>
<comment type="similarity">
    <text evidence="7">Belongs to the PdxA family.</text>
</comment>
<dbReference type="Pfam" id="PF04166">
    <property type="entry name" value="PdxA"/>
    <property type="match status" value="1"/>
</dbReference>
<evidence type="ECO:0000313" key="9">
    <source>
        <dbReference type="Proteomes" id="UP001229355"/>
    </source>
</evidence>
<keyword evidence="7" id="KW-0862">Zinc</keyword>
<dbReference type="NCBIfam" id="TIGR00557">
    <property type="entry name" value="pdxA"/>
    <property type="match status" value="1"/>
</dbReference>
<evidence type="ECO:0000256" key="2">
    <source>
        <dbReference type="ARBA" id="ARBA00022723"/>
    </source>
</evidence>
<comment type="miscellaneous">
    <text evidence="7">The active site is located at the dimer interface.</text>
</comment>
<gene>
    <name evidence="7 8" type="primary">pdxA</name>
    <name evidence="8" type="ORF">PZN02_003977</name>
</gene>
<feature type="binding site" evidence="7">
    <location>
        <position position="292"/>
    </location>
    <ligand>
        <name>substrate</name>
    </ligand>
</feature>
<evidence type="ECO:0000256" key="7">
    <source>
        <dbReference type="HAMAP-Rule" id="MF_00536"/>
    </source>
</evidence>
<comment type="cofactor">
    <cofactor evidence="7">
        <name>Zn(2+)</name>
        <dbReference type="ChEBI" id="CHEBI:29105"/>
    </cofactor>
    <cofactor evidence="7">
        <name>Mg(2+)</name>
        <dbReference type="ChEBI" id="CHEBI:18420"/>
    </cofactor>
    <cofactor evidence="7">
        <name>Co(2+)</name>
        <dbReference type="ChEBI" id="CHEBI:48828"/>
    </cofactor>
    <text evidence="7">Binds 1 divalent metal cation per subunit. Can use ions such as Zn(2+), Mg(2+) or Co(2+).</text>
</comment>
<protein>
    <recommendedName>
        <fullName evidence="7">4-hydroxythreonine-4-phosphate dehydrogenase</fullName>
        <ecNumber evidence="7">1.1.1.262</ecNumber>
    </recommendedName>
    <alternativeName>
        <fullName evidence="7">4-(phosphohydroxy)-L-threonine dehydrogenase</fullName>
    </alternativeName>
</protein>
<name>A0ABY8D9L7_9HYPH</name>
<dbReference type="GO" id="GO:0050570">
    <property type="term" value="F:4-hydroxythreonine-4-phosphate dehydrogenase activity"/>
    <property type="evidence" value="ECO:0007669"/>
    <property type="project" value="UniProtKB-EC"/>
</dbReference>
<feature type="binding site" evidence="7">
    <location>
        <position position="275"/>
    </location>
    <ligand>
        <name>a divalent metal cation</name>
        <dbReference type="ChEBI" id="CHEBI:60240"/>
        <note>ligand shared between dimeric partners</note>
    </ligand>
</feature>
<dbReference type="HAMAP" id="MF_00536">
    <property type="entry name" value="PdxA"/>
    <property type="match status" value="1"/>
</dbReference>
<feature type="binding site" evidence="7">
    <location>
        <position position="301"/>
    </location>
    <ligand>
        <name>substrate</name>
    </ligand>
</feature>